<organism evidence="4">
    <name type="scientific">Schistosoma curassoni</name>
    <dbReference type="NCBI Taxonomy" id="6186"/>
    <lineage>
        <taxon>Eukaryota</taxon>
        <taxon>Metazoa</taxon>
        <taxon>Spiralia</taxon>
        <taxon>Lophotrochozoa</taxon>
        <taxon>Platyhelminthes</taxon>
        <taxon>Trematoda</taxon>
        <taxon>Digenea</taxon>
        <taxon>Strigeidida</taxon>
        <taxon>Schistosomatoidea</taxon>
        <taxon>Schistosomatidae</taxon>
        <taxon>Schistosoma</taxon>
    </lineage>
</organism>
<dbReference type="WBParaSite" id="SCUD_0000431001-mRNA-1">
    <property type="protein sequence ID" value="SCUD_0000431001-mRNA-1"/>
    <property type="gene ID" value="SCUD_0000431001"/>
</dbReference>
<evidence type="ECO:0000256" key="1">
    <source>
        <dbReference type="SAM" id="MobiDB-lite"/>
    </source>
</evidence>
<dbReference type="STRING" id="6186.A0A183JNM4"/>
<feature type="region of interest" description="Disordered" evidence="1">
    <location>
        <begin position="125"/>
        <end position="154"/>
    </location>
</feature>
<dbReference type="Proteomes" id="UP000279833">
    <property type="component" value="Unassembled WGS sequence"/>
</dbReference>
<protein>
    <submittedName>
        <fullName evidence="4">TORC_M domain-containing protein</fullName>
    </submittedName>
</protein>
<gene>
    <name evidence="2" type="ORF">SCUD_LOCUS4310</name>
</gene>
<evidence type="ECO:0000313" key="2">
    <source>
        <dbReference type="EMBL" id="VDO88033.1"/>
    </source>
</evidence>
<evidence type="ECO:0000313" key="4">
    <source>
        <dbReference type="WBParaSite" id="SCUD_0000431001-mRNA-1"/>
    </source>
</evidence>
<dbReference type="EMBL" id="UZAK01005596">
    <property type="protein sequence ID" value="VDO88033.1"/>
    <property type="molecule type" value="Genomic_DNA"/>
</dbReference>
<evidence type="ECO:0000313" key="3">
    <source>
        <dbReference type="Proteomes" id="UP000279833"/>
    </source>
</evidence>
<accession>A0A183JNM4</accession>
<proteinExistence type="predicted"/>
<name>A0A183JNM4_9TREM</name>
<sequence>TEVPNEQIDCTSTVIESSVNKYLDTKGGDSQPKEMTSNKRLPYLTLGQTSSYHFFPQQYRGVYQNPLKSDQTNTYNPGTVSSGMGLSSLSPLLTNSQIVSKHENNPAFQSTNVLTSPSIPLQTWTTQISSSNTSNSSKDSKSRRYYQPPNHHRKSTFSLQFPMNISHSVCQPTSTSLSNHYHNHNHHLSILQPIGIMPSPNIFDTNHDYLHPEQTESRSYIGHVNFSTRSPLQSLSQQNIFKKSFTSNRTTGTSKQDNTYSLTGNQHSFSPQVLPAFTCSSYSTNQYGSNTKPNHNNQFPINRLRNSDSKFIWFILHFF</sequence>
<reference evidence="4" key="1">
    <citation type="submission" date="2016-06" db="UniProtKB">
        <authorList>
            <consortium name="WormBaseParasite"/>
        </authorList>
    </citation>
    <scope>IDENTIFICATION</scope>
</reference>
<keyword evidence="3" id="KW-1185">Reference proteome</keyword>
<reference evidence="2 3" key="2">
    <citation type="submission" date="2018-11" db="EMBL/GenBank/DDBJ databases">
        <authorList>
            <consortium name="Pathogen Informatics"/>
        </authorList>
    </citation>
    <scope>NUCLEOTIDE SEQUENCE [LARGE SCALE GENOMIC DNA]</scope>
    <source>
        <strain evidence="2">Dakar</strain>
        <strain evidence="3">Dakar, Senegal</strain>
    </source>
</reference>
<dbReference type="AlphaFoldDB" id="A0A183JNM4"/>